<dbReference type="PROSITE" id="PS51257">
    <property type="entry name" value="PROKAR_LIPOPROTEIN"/>
    <property type="match status" value="1"/>
</dbReference>
<dbReference type="Pfam" id="PF17656">
    <property type="entry name" value="ChapFlgA_N"/>
    <property type="match status" value="1"/>
</dbReference>
<comment type="similarity">
    <text evidence="4">Belongs to the FlgA family.</text>
</comment>
<comment type="caution">
    <text evidence="6">The sequence shown here is derived from an EMBL/GenBank/DDBJ whole genome shotgun (WGS) entry which is preliminary data.</text>
</comment>
<dbReference type="PANTHER" id="PTHR36307">
    <property type="entry name" value="FLAGELLA BASAL BODY P-RING FORMATION PROTEIN FLGA"/>
    <property type="match status" value="1"/>
</dbReference>
<dbReference type="Gene3D" id="2.30.30.760">
    <property type="match status" value="1"/>
</dbReference>
<accession>A0ABX0I2R1</accession>
<dbReference type="Proteomes" id="UP000802098">
    <property type="component" value="Unassembled WGS sequence"/>
</dbReference>
<evidence type="ECO:0000256" key="1">
    <source>
        <dbReference type="ARBA" id="ARBA00004418"/>
    </source>
</evidence>
<evidence type="ECO:0000256" key="2">
    <source>
        <dbReference type="ARBA" id="ARBA00022729"/>
    </source>
</evidence>
<comment type="subcellular location">
    <subcellularLocation>
        <location evidence="1 4">Periplasm</location>
    </subcellularLocation>
</comment>
<keyword evidence="7" id="KW-1185">Reference proteome</keyword>
<feature type="domain" description="SAF" evidence="5">
    <location>
        <begin position="119"/>
        <end position="181"/>
    </location>
</feature>
<gene>
    <name evidence="6" type="primary">flgA</name>
    <name evidence="6" type="ORF">G7087_15965</name>
</gene>
<evidence type="ECO:0000256" key="3">
    <source>
        <dbReference type="ARBA" id="ARBA00022764"/>
    </source>
</evidence>
<organism evidence="6 7">
    <name type="scientific">Rubrivivax benzoatilyticus</name>
    <dbReference type="NCBI Taxonomy" id="316997"/>
    <lineage>
        <taxon>Bacteria</taxon>
        <taxon>Pseudomonadati</taxon>
        <taxon>Pseudomonadota</taxon>
        <taxon>Betaproteobacteria</taxon>
        <taxon>Burkholderiales</taxon>
        <taxon>Sphaerotilaceae</taxon>
        <taxon>Rubrivivax</taxon>
    </lineage>
</organism>
<dbReference type="InterPro" id="IPR039246">
    <property type="entry name" value="Flagellar_FlgA"/>
</dbReference>
<dbReference type="SMART" id="SM00858">
    <property type="entry name" value="SAF"/>
    <property type="match status" value="1"/>
</dbReference>
<evidence type="ECO:0000259" key="5">
    <source>
        <dbReference type="SMART" id="SM00858"/>
    </source>
</evidence>
<dbReference type="InterPro" id="IPR017585">
    <property type="entry name" value="SAF_FlgA"/>
</dbReference>
<proteinExistence type="inferred from homology"/>
<keyword evidence="6" id="KW-0966">Cell projection</keyword>
<dbReference type="PANTHER" id="PTHR36307:SF1">
    <property type="entry name" value="FLAGELLA BASAL BODY P-RING FORMATION PROTEIN FLGA"/>
    <property type="match status" value="1"/>
</dbReference>
<dbReference type="CDD" id="cd11614">
    <property type="entry name" value="SAF_CpaB_FlgA_like"/>
    <property type="match status" value="1"/>
</dbReference>
<dbReference type="Pfam" id="PF13144">
    <property type="entry name" value="ChapFlgA"/>
    <property type="match status" value="1"/>
</dbReference>
<keyword evidence="2 4" id="KW-0732">Signal</keyword>
<protein>
    <recommendedName>
        <fullName evidence="4">Flagella basal body P-ring formation protein FlgA</fullName>
    </recommendedName>
</protein>
<evidence type="ECO:0000313" key="6">
    <source>
        <dbReference type="EMBL" id="NHK99879.1"/>
    </source>
</evidence>
<dbReference type="InterPro" id="IPR013974">
    <property type="entry name" value="SAF"/>
</dbReference>
<reference evidence="6 7" key="1">
    <citation type="submission" date="2020-03" db="EMBL/GenBank/DDBJ databases">
        <title>Rubrivivax benzoatilyticus JA2 (sequenced after 10 years sub-culturing).</title>
        <authorList>
            <person name="Gupta D."/>
            <person name="Chintalapati S."/>
            <person name="Chintalapati V.R."/>
        </authorList>
    </citation>
    <scope>NUCLEOTIDE SEQUENCE [LARGE SCALE GENOMIC DNA]</scope>
    <source>
        <strain evidence="6 7">JA2-Mal</strain>
    </source>
</reference>
<keyword evidence="6" id="KW-0282">Flagellum</keyword>
<comment type="function">
    <text evidence="4">Involved in the assembly process of the P-ring formation. It may associate with FlgF on the rod constituting a structure essential for the P-ring assembly or may act as a modulator protein for the P-ring assembly.</text>
</comment>
<sequence length="243" mass="25307">MRRVEKDCPRSRGTAGALLLAAALACPGPAAADTLAPATLQAVRALARDAAAALAPAGLRVEVVPGRLDPRLRLAPCNRVEPYLPTGVRPWGRARVGLRCRDGAVPWNVFLPITVEVWGPGVVAVTALAPGTVLAPGQLALGEVDWAAAATPPLASVQALEGRTLARPLAPGQALRLDALKPREWFAAGEVVSVVARGDGYAVSTRGEALMRGVEGRLVRVRTEAGRIVTGWPTAEGRVDVAR</sequence>
<name>A0ABX0I2R1_9BURK</name>
<feature type="signal peptide" evidence="4">
    <location>
        <begin position="1"/>
        <end position="32"/>
    </location>
</feature>
<dbReference type="InterPro" id="IPR041231">
    <property type="entry name" value="FlgA_N"/>
</dbReference>
<dbReference type="EMBL" id="JAAOCD010000009">
    <property type="protein sequence ID" value="NHK99879.1"/>
    <property type="molecule type" value="Genomic_DNA"/>
</dbReference>
<dbReference type="NCBIfam" id="TIGR03170">
    <property type="entry name" value="flgA_cterm"/>
    <property type="match status" value="1"/>
</dbReference>
<evidence type="ECO:0000256" key="4">
    <source>
        <dbReference type="RuleBase" id="RU362063"/>
    </source>
</evidence>
<keyword evidence="4" id="KW-1005">Bacterial flagellum biogenesis</keyword>
<evidence type="ECO:0000313" key="7">
    <source>
        <dbReference type="Proteomes" id="UP000802098"/>
    </source>
</evidence>
<keyword evidence="3 4" id="KW-0574">Periplasm</keyword>
<keyword evidence="6" id="KW-0969">Cilium</keyword>
<feature type="chain" id="PRO_5044989894" description="Flagella basal body P-ring formation protein FlgA" evidence="4">
    <location>
        <begin position="33"/>
        <end position="243"/>
    </location>
</feature>